<name>A0A2K8T5W6_9NOSO</name>
<dbReference type="AlphaFoldDB" id="A0A2K8T5W6"/>
<protein>
    <submittedName>
        <fullName evidence="1">Uncharacterized protein</fullName>
    </submittedName>
</protein>
<evidence type="ECO:0000313" key="1">
    <source>
        <dbReference type="EMBL" id="AUB43092.1"/>
    </source>
</evidence>
<keyword evidence="2" id="KW-1185">Reference proteome</keyword>
<organism evidence="1 2">
    <name type="scientific">Nostoc flagelliforme CCNUN1</name>
    <dbReference type="NCBI Taxonomy" id="2038116"/>
    <lineage>
        <taxon>Bacteria</taxon>
        <taxon>Bacillati</taxon>
        <taxon>Cyanobacteriota</taxon>
        <taxon>Cyanophyceae</taxon>
        <taxon>Nostocales</taxon>
        <taxon>Nostocaceae</taxon>
        <taxon>Nostoc</taxon>
    </lineage>
</organism>
<keyword evidence="1" id="KW-0614">Plasmid</keyword>
<dbReference type="KEGG" id="nfl:COO91_09250"/>
<accession>A0A2K8T5W6</accession>
<evidence type="ECO:0000313" key="2">
    <source>
        <dbReference type="Proteomes" id="UP000232003"/>
    </source>
</evidence>
<sequence>MKCIVTTANGSLERLQITFTSHQHPPLPLSSGLSLAKTWHTSPKW</sequence>
<reference evidence="1 2" key="1">
    <citation type="submission" date="2017-11" db="EMBL/GenBank/DDBJ databases">
        <title>Complete genome of a free-living desiccation-tolerant cyanobacterium and its photosynthetic adaptation to extreme terrestrial habitat.</title>
        <authorList>
            <person name="Shang J."/>
        </authorList>
    </citation>
    <scope>NUCLEOTIDE SEQUENCE [LARGE SCALE GENOMIC DNA]</scope>
    <source>
        <strain evidence="1 2">CCNUN1</strain>
        <plasmid evidence="2">pnfsy03</plasmid>
    </source>
</reference>
<dbReference type="EMBL" id="CP024788">
    <property type="protein sequence ID" value="AUB43092.1"/>
    <property type="molecule type" value="Genomic_DNA"/>
</dbReference>
<gene>
    <name evidence="1" type="ORF">COO91_09250</name>
</gene>
<geneLocation type="plasmid" evidence="2">
    <name>pnfsy03</name>
</geneLocation>
<dbReference type="Proteomes" id="UP000232003">
    <property type="component" value="Plasmid pNFSY03"/>
</dbReference>
<proteinExistence type="predicted"/>